<gene>
    <name evidence="3" type="ORF">CLO192961_LOCUS402748</name>
</gene>
<feature type="region of interest" description="Disordered" evidence="1">
    <location>
        <begin position="205"/>
        <end position="253"/>
    </location>
</feature>
<accession>A0ABY6UUL8</accession>
<feature type="compositionally biased region" description="Basic and acidic residues" evidence="1">
    <location>
        <begin position="220"/>
        <end position="248"/>
    </location>
</feature>
<reference evidence="3 4" key="1">
    <citation type="submission" date="2019-06" db="EMBL/GenBank/DDBJ databases">
        <authorList>
            <person name="Broberg M."/>
        </authorList>
    </citation>
    <scope>NUCLEOTIDE SEQUENCE [LARGE SCALE GENOMIC DNA]</scope>
</reference>
<evidence type="ECO:0000313" key="3">
    <source>
        <dbReference type="EMBL" id="VUC35077.1"/>
    </source>
</evidence>
<sequence>MGFFSFLRTRPPPTRDQSKQTKQTKPTKGAISHINEVDPEASSKALAPRHSTATVQRDKHHNDQSRKRAPYTSHHRNASSPQLQLTSTSAPDPHRHDPQQDQRDRAQLYSGGGGNFAVSMVNLAKEATALPTCNDGLVAWYGYSTALVGTTVSIFDEVSIRLNHILTQIDKEGMAGNEPDLFTCRSPIAAVNDCQALVRVRSSDRQLYKPRSHHHHHHTKEPDNGRGKDRKRERSSRQHSPRDDGCKEKSKKNAQLAGGVATAVVRGEYFSKVELYANSKLPASLTPFAVYFATWPLLCLAAQYSQSVYERPQKRESEAHVSADWRAGTKAMVIKSVPMDHMRTIVFAVRGTASFMDWTVNLHAAPTSPSGFLDDKSNLCHSGFLTVARRMVKPVASRLKQLLEEDPSRSKYSLLITGHSAGGAVASLLYCHMLSRSKGARSDLNELTASFKRVHCVTFGTPPISISPLMKPPRSDLKNSVFISFINEGDPVVRADRAYVRNLLELLASPPPLSLPADKPSDVGRSSERGRGDHPRLHKYKSRQDLKSKPTTAPQKKPVWNVPVSTLKNAGRLVVLRSGPPDPRYRQHRDRMTVEERLSEGVVANTCRVEQLEGIIWGDPVAHLMSLYAGRIEKMAVKAVTVSDS</sequence>
<dbReference type="InterPro" id="IPR002921">
    <property type="entry name" value="Fungal_lipase-type"/>
</dbReference>
<dbReference type="PANTHER" id="PTHR46023">
    <property type="entry name" value="LIPASE CLASS 3 PROTEIN-LIKE"/>
    <property type="match status" value="1"/>
</dbReference>
<organism evidence="3 4">
    <name type="scientific">Bionectria ochroleuca</name>
    <name type="common">Gliocladium roseum</name>
    <dbReference type="NCBI Taxonomy" id="29856"/>
    <lineage>
        <taxon>Eukaryota</taxon>
        <taxon>Fungi</taxon>
        <taxon>Dikarya</taxon>
        <taxon>Ascomycota</taxon>
        <taxon>Pezizomycotina</taxon>
        <taxon>Sordariomycetes</taxon>
        <taxon>Hypocreomycetidae</taxon>
        <taxon>Hypocreales</taxon>
        <taxon>Bionectriaceae</taxon>
        <taxon>Clonostachys</taxon>
    </lineage>
</organism>
<dbReference type="Pfam" id="PF01764">
    <property type="entry name" value="Lipase_3"/>
    <property type="match status" value="1"/>
</dbReference>
<name>A0ABY6UUL8_BIOOC</name>
<comment type="caution">
    <text evidence="3">The sequence shown here is derived from an EMBL/GenBank/DDBJ whole genome shotgun (WGS) entry which is preliminary data.</text>
</comment>
<feature type="compositionally biased region" description="Basic residues" evidence="1">
    <location>
        <begin position="67"/>
        <end position="77"/>
    </location>
</feature>
<dbReference type="PANTHER" id="PTHR46023:SF6">
    <property type="entry name" value="LIPASE CLASS 3 FAMILY PROTEIN"/>
    <property type="match status" value="1"/>
</dbReference>
<keyword evidence="4" id="KW-1185">Reference proteome</keyword>
<protein>
    <recommendedName>
        <fullName evidence="2">Fungal lipase-type domain-containing protein</fullName>
    </recommendedName>
</protein>
<feature type="region of interest" description="Disordered" evidence="1">
    <location>
        <begin position="1"/>
        <end position="111"/>
    </location>
</feature>
<feature type="compositionally biased region" description="Basic and acidic residues" evidence="1">
    <location>
        <begin position="92"/>
        <end position="106"/>
    </location>
</feature>
<feature type="compositionally biased region" description="Basic and acidic residues" evidence="1">
    <location>
        <begin position="519"/>
        <end position="535"/>
    </location>
</feature>
<feature type="region of interest" description="Disordered" evidence="1">
    <location>
        <begin position="514"/>
        <end position="558"/>
    </location>
</feature>
<proteinExistence type="predicted"/>
<feature type="compositionally biased region" description="Polar residues" evidence="1">
    <location>
        <begin position="78"/>
        <end position="90"/>
    </location>
</feature>
<evidence type="ECO:0000256" key="1">
    <source>
        <dbReference type="SAM" id="MobiDB-lite"/>
    </source>
</evidence>
<dbReference type="CDD" id="cd00519">
    <property type="entry name" value="Lipase_3"/>
    <property type="match status" value="1"/>
</dbReference>
<dbReference type="Gene3D" id="3.40.50.1820">
    <property type="entry name" value="alpha/beta hydrolase"/>
    <property type="match status" value="1"/>
</dbReference>
<evidence type="ECO:0000313" key="4">
    <source>
        <dbReference type="Proteomes" id="UP000766486"/>
    </source>
</evidence>
<feature type="domain" description="Fungal lipase-type" evidence="2">
    <location>
        <begin position="346"/>
        <end position="495"/>
    </location>
</feature>
<evidence type="ECO:0000259" key="2">
    <source>
        <dbReference type="Pfam" id="PF01764"/>
    </source>
</evidence>
<dbReference type="Proteomes" id="UP000766486">
    <property type="component" value="Unassembled WGS sequence"/>
</dbReference>
<feature type="compositionally biased region" description="Basic residues" evidence="1">
    <location>
        <begin position="208"/>
        <end position="219"/>
    </location>
</feature>
<dbReference type="SUPFAM" id="SSF53474">
    <property type="entry name" value="alpha/beta-Hydrolases"/>
    <property type="match status" value="1"/>
</dbReference>
<feature type="compositionally biased region" description="Basic and acidic residues" evidence="1">
    <location>
        <begin position="56"/>
        <end position="66"/>
    </location>
</feature>
<dbReference type="InterPro" id="IPR029058">
    <property type="entry name" value="AB_hydrolase_fold"/>
</dbReference>
<dbReference type="EMBL" id="CABFNS010000902">
    <property type="protein sequence ID" value="VUC35077.1"/>
    <property type="molecule type" value="Genomic_DNA"/>
</dbReference>